<reference evidence="4" key="1">
    <citation type="journal article" date="2012" name="Nat. Genet.">
        <title>Whole-genome sequence of Schistosoma haematobium.</title>
        <authorList>
            <person name="Young N.D."/>
            <person name="Jex A.R."/>
            <person name="Li B."/>
            <person name="Liu S."/>
            <person name="Yang L."/>
            <person name="Xiong Z."/>
            <person name="Li Y."/>
            <person name="Cantacessi C."/>
            <person name="Hall R.S."/>
            <person name="Xu X."/>
            <person name="Chen F."/>
            <person name="Wu X."/>
            <person name="Zerlotini A."/>
            <person name="Oliveira G."/>
            <person name="Hofmann A."/>
            <person name="Zhang G."/>
            <person name="Fang X."/>
            <person name="Kang Y."/>
            <person name="Campbell B.E."/>
            <person name="Loukas A."/>
            <person name="Ranganathan S."/>
            <person name="Rollinson D."/>
            <person name="Rinaldi G."/>
            <person name="Brindley P.J."/>
            <person name="Yang H."/>
            <person name="Wang J."/>
            <person name="Wang J."/>
            <person name="Gasser R.B."/>
        </authorList>
    </citation>
    <scope>NUCLEOTIDE SEQUENCE [LARGE SCALE GENOMIC DNA]</scope>
</reference>
<name>A0A095CFH4_SCHHA</name>
<evidence type="ECO:0000313" key="4">
    <source>
        <dbReference type="EMBL" id="KGB41643.1"/>
    </source>
</evidence>
<dbReference type="Proteomes" id="UP000471633">
    <property type="component" value="Unassembled WGS sequence"/>
</dbReference>
<dbReference type="RefSeq" id="XP_012801428.1">
    <property type="nucleotide sequence ID" value="XM_012945974.3"/>
</dbReference>
<dbReference type="EMBL" id="AMPZ03000001">
    <property type="protein sequence ID" value="KAH9593764.1"/>
    <property type="molecule type" value="Genomic_DNA"/>
</dbReference>
<organism evidence="4">
    <name type="scientific">Schistosoma haematobium</name>
    <name type="common">Blood fluke</name>
    <dbReference type="NCBI Taxonomy" id="6185"/>
    <lineage>
        <taxon>Eukaryota</taxon>
        <taxon>Metazoa</taxon>
        <taxon>Spiralia</taxon>
        <taxon>Lophotrochozoa</taxon>
        <taxon>Platyhelminthes</taxon>
        <taxon>Trematoda</taxon>
        <taxon>Digenea</taxon>
        <taxon>Strigeidida</taxon>
        <taxon>Schistosomatoidea</taxon>
        <taxon>Schistosomatidae</taxon>
        <taxon>Schistosoma</taxon>
    </lineage>
</organism>
<dbReference type="GeneID" id="24597327"/>
<keyword evidence="5" id="KW-1185">Reference proteome</keyword>
<evidence type="ECO:0000313" key="5">
    <source>
        <dbReference type="Proteomes" id="UP000471633"/>
    </source>
</evidence>
<evidence type="ECO:0000313" key="3">
    <source>
        <dbReference type="EMBL" id="KAH9593764.1"/>
    </source>
</evidence>
<dbReference type="InterPro" id="IPR041305">
    <property type="entry name" value="IL4_i_Ig"/>
</dbReference>
<reference evidence="3" key="2">
    <citation type="journal article" date="2019" name="Gigascience">
        <title>High-quality Schistosoma haematobium genome achieved by single-molecule and long-range sequencing.</title>
        <authorList>
            <person name="Stroehlein A.J."/>
            <person name="Korhonen P.K."/>
            <person name="Chong T.M."/>
            <person name="Lim Y.L."/>
            <person name="Chan K.G."/>
            <person name="Webster B."/>
            <person name="Rollinson D."/>
            <person name="Brindley P.J."/>
            <person name="Gasser R.B."/>
            <person name="Young N.D."/>
        </authorList>
    </citation>
    <scope>NUCLEOTIDE SEQUENCE</scope>
</reference>
<dbReference type="KEGG" id="shx:MS3_00001489"/>
<dbReference type="AlphaFoldDB" id="A0A095CFH4"/>
<keyword evidence="1" id="KW-0732">Signal</keyword>
<protein>
    <recommendedName>
        <fullName evidence="2">Interleukin-4 inducing immunoglobulin-binding domain-containing protein</fullName>
    </recommendedName>
</protein>
<reference evidence="3" key="3">
    <citation type="submission" date="2021-06" db="EMBL/GenBank/DDBJ databases">
        <title>Chromosome-level genome assembly for S. haematobium.</title>
        <authorList>
            <person name="Stroehlein A.J."/>
        </authorList>
    </citation>
    <scope>NUCLEOTIDE SEQUENCE</scope>
</reference>
<dbReference type="CTD" id="24597327"/>
<evidence type="ECO:0000256" key="1">
    <source>
        <dbReference type="SAM" id="SignalP"/>
    </source>
</evidence>
<feature type="signal peptide" evidence="1">
    <location>
        <begin position="1"/>
        <end position="21"/>
    </location>
</feature>
<evidence type="ECO:0000259" key="2">
    <source>
        <dbReference type="Pfam" id="PF18258"/>
    </source>
</evidence>
<feature type="chain" id="PRO_5042326900" description="Interleukin-4 inducing immunoglobulin-binding domain-containing protein" evidence="1">
    <location>
        <begin position="22"/>
        <end position="198"/>
    </location>
</feature>
<proteinExistence type="predicted"/>
<feature type="domain" description="Interleukin-4 inducing immunoglobulin-binding" evidence="2">
    <location>
        <begin position="50"/>
        <end position="135"/>
    </location>
</feature>
<dbReference type="Gene3D" id="2.60.20.10">
    <property type="entry name" value="Crystallins"/>
    <property type="match status" value="1"/>
</dbReference>
<accession>A0A095CFH4</accession>
<dbReference type="EMBL" id="KL252017">
    <property type="protein sequence ID" value="KGB41643.1"/>
    <property type="molecule type" value="Genomic_DNA"/>
</dbReference>
<gene>
    <name evidence="3" type="ORF">MS3_00001489</name>
    <name evidence="4" type="ORF">MS3_10184</name>
</gene>
<sequence length="198" mass="22906">MSSSFIILFVVLTCFTEWSLETVVNTTESHINSTESQSTLLQATLQSSDCLRLFAPLLGRYYWVDFCDSNSYIDPYFMYYTNVICSHRSFLTTRYWIVYSRHGFHGQHIIIPPGICVRDLREKGLWSVGSALKCIKLNQENHNFYCHRPRITWLPNNQFPQGIPPFGPQPIQDPFGGFQPINYRGEPNENTTTEVHLA</sequence>
<reference evidence="3" key="4">
    <citation type="journal article" date="2022" name="PLoS Pathog.">
        <title>Chromosome-level genome of Schistosoma haematobium underpins genome-wide explorations of molecular variation.</title>
        <authorList>
            <person name="Stroehlein A.J."/>
            <person name="Korhonen P.K."/>
            <person name="Lee V.V."/>
            <person name="Ralph S.A."/>
            <person name="Mentink-Kane M."/>
            <person name="You H."/>
            <person name="McManus D.P."/>
            <person name="Tchuente L.T."/>
            <person name="Stothard J.R."/>
            <person name="Kaur P."/>
            <person name="Dudchenko O."/>
            <person name="Aiden E.L."/>
            <person name="Yang B."/>
            <person name="Yang H."/>
            <person name="Emery A.M."/>
            <person name="Webster B.L."/>
            <person name="Brindley P.J."/>
            <person name="Rollinson D."/>
            <person name="Chang B.C.H."/>
            <person name="Gasser R.B."/>
            <person name="Young N.D."/>
        </authorList>
    </citation>
    <scope>NUCLEOTIDE SEQUENCE</scope>
</reference>
<dbReference type="Pfam" id="PF18258">
    <property type="entry name" value="IL4_i_Ig"/>
    <property type="match status" value="1"/>
</dbReference>